<feature type="domain" description="R3H" evidence="1">
    <location>
        <begin position="104"/>
        <end position="170"/>
    </location>
</feature>
<sequence>MSDEQIGQRGQQWLEQLLQLSGVSTQVTAKLQTPKTANSDPEEHDSYWLTIEQTSLPPEQVQALIGAEGSVLDAIQYLANATLNLNQPQERQAAYIIELDGYRLRRQAEIQAIATSAIEQVRTTGQEVEIKSLSSAERRQIHTFLKDFPDLESFSRGKEPHRQLVIRTIGSS</sequence>
<dbReference type="Pfam" id="PF01424">
    <property type="entry name" value="R3H"/>
    <property type="match status" value="1"/>
</dbReference>
<dbReference type="Proteomes" id="UP000282574">
    <property type="component" value="Unassembled WGS sequence"/>
</dbReference>
<reference evidence="2 3" key="1">
    <citation type="journal article" date="2019" name="Genome Biol. Evol.">
        <title>Day and night: Metabolic profiles and evolutionary relationships of six axenic non-marine cyanobacteria.</title>
        <authorList>
            <person name="Will S.E."/>
            <person name="Henke P."/>
            <person name="Boedeker C."/>
            <person name="Huang S."/>
            <person name="Brinkmann H."/>
            <person name="Rohde M."/>
            <person name="Jarek M."/>
            <person name="Friedl T."/>
            <person name="Seufert S."/>
            <person name="Schumacher M."/>
            <person name="Overmann J."/>
            <person name="Neumann-Schaal M."/>
            <person name="Petersen J."/>
        </authorList>
    </citation>
    <scope>NUCLEOTIDE SEQUENCE [LARGE SCALE GENOMIC DNA]</scope>
    <source>
        <strain evidence="2 3">SAG 39.79</strain>
    </source>
</reference>
<evidence type="ECO:0000313" key="2">
    <source>
        <dbReference type="EMBL" id="RUT09495.1"/>
    </source>
</evidence>
<dbReference type="InterPro" id="IPR034079">
    <property type="entry name" value="R3H_KhpB"/>
</dbReference>
<gene>
    <name evidence="2" type="ORF">DSM107010_44270</name>
</gene>
<keyword evidence="3" id="KW-1185">Reference proteome</keyword>
<proteinExistence type="predicted"/>
<dbReference type="EMBL" id="RSCK01000045">
    <property type="protein sequence ID" value="RUT09495.1"/>
    <property type="molecule type" value="Genomic_DNA"/>
</dbReference>
<protein>
    <recommendedName>
        <fullName evidence="1">R3H domain-containing protein</fullName>
    </recommendedName>
</protein>
<dbReference type="CDD" id="cd02644">
    <property type="entry name" value="R3H_jag"/>
    <property type="match status" value="1"/>
</dbReference>
<accession>A0AB37UH68</accession>
<dbReference type="InterPro" id="IPR015946">
    <property type="entry name" value="KH_dom-like_a/b"/>
</dbReference>
<organism evidence="2 3">
    <name type="scientific">Chroococcidiopsis cubana SAG 39.79</name>
    <dbReference type="NCBI Taxonomy" id="388085"/>
    <lineage>
        <taxon>Bacteria</taxon>
        <taxon>Bacillati</taxon>
        <taxon>Cyanobacteriota</taxon>
        <taxon>Cyanophyceae</taxon>
        <taxon>Chroococcidiopsidales</taxon>
        <taxon>Chroococcidiopsidaceae</taxon>
        <taxon>Chroococcidiopsis</taxon>
    </lineage>
</organism>
<dbReference type="Gene3D" id="3.30.1370.50">
    <property type="entry name" value="R3H-like domain"/>
    <property type="match status" value="1"/>
</dbReference>
<dbReference type="PROSITE" id="PS51061">
    <property type="entry name" value="R3H"/>
    <property type="match status" value="1"/>
</dbReference>
<evidence type="ECO:0000313" key="3">
    <source>
        <dbReference type="Proteomes" id="UP000282574"/>
    </source>
</evidence>
<comment type="caution">
    <text evidence="2">The sequence shown here is derived from an EMBL/GenBank/DDBJ whole genome shotgun (WGS) entry which is preliminary data.</text>
</comment>
<dbReference type="GO" id="GO:0003723">
    <property type="term" value="F:RNA binding"/>
    <property type="evidence" value="ECO:0007669"/>
    <property type="project" value="InterPro"/>
</dbReference>
<dbReference type="SUPFAM" id="SSF82708">
    <property type="entry name" value="R3H domain"/>
    <property type="match status" value="1"/>
</dbReference>
<dbReference type="PANTHER" id="PTHR35800:SF1">
    <property type="entry name" value="RNA-BINDING PROTEIN KHPB"/>
    <property type="match status" value="1"/>
</dbReference>
<dbReference type="Gene3D" id="3.30.300.20">
    <property type="match status" value="1"/>
</dbReference>
<evidence type="ECO:0000259" key="1">
    <source>
        <dbReference type="PROSITE" id="PS51061"/>
    </source>
</evidence>
<dbReference type="RefSeq" id="WP_015152363.1">
    <property type="nucleotide sequence ID" value="NZ_JAVKZF010000002.1"/>
</dbReference>
<dbReference type="PANTHER" id="PTHR35800">
    <property type="entry name" value="PROTEIN JAG"/>
    <property type="match status" value="1"/>
</dbReference>
<dbReference type="InterPro" id="IPR036867">
    <property type="entry name" value="R3H_dom_sf"/>
</dbReference>
<dbReference type="InterPro" id="IPR001374">
    <property type="entry name" value="R3H_dom"/>
</dbReference>
<dbReference type="AlphaFoldDB" id="A0AB37UH68"/>
<name>A0AB37UH68_9CYAN</name>
<dbReference type="SMART" id="SM00393">
    <property type="entry name" value="R3H"/>
    <property type="match status" value="1"/>
</dbReference>
<dbReference type="InterPro" id="IPR039247">
    <property type="entry name" value="KhpB"/>
</dbReference>